<dbReference type="GO" id="GO:0061542">
    <property type="term" value="F:3-demethylubiquinol 3-O-methyltransferase activity"/>
    <property type="evidence" value="ECO:0007669"/>
    <property type="project" value="InterPro"/>
</dbReference>
<protein>
    <recommendedName>
        <fullName evidence="7">Methyltransferase type 11 domain-containing protein</fullName>
    </recommendedName>
</protein>
<sequence length="355" mass="39181">MASKLLRNTSNRIFSLVRTNPNPNFLLKQLNLTACQALFSRPYSDVAKPVSIEPSLSEKPPVGGGTTNGKKTFGKGITSSSSLNATELAKFAAIAETWSVNQWDAEGPFKPLHVMNPTRLSFIRSTLCRHFRLLYVYELFIGSIKRFLSVMQYYPLFFAGSLYIFATGEYNSCTHLRVLVTFLCFRKDPLCPKPLEGLKVVDVGCGGGILSEPLARMGATVTGIDAVEKNITIARLHADIYKHCSLAQDSDPLTSAIEYRCTTAGTLKLYLKAQTILWTEELVEECREFDAVIALEVIEHVADPAEFCKSLAALTVSDGATVISTINRSMRSYATAIVAAEYILQWVNILLNKNS</sequence>
<dbReference type="Pfam" id="PF13489">
    <property type="entry name" value="Methyltransf_23"/>
    <property type="match status" value="1"/>
</dbReference>
<keyword evidence="3" id="KW-0831">Ubiquinone biosynthesis</keyword>
<keyword evidence="2" id="KW-0808">Transferase</keyword>
<keyword evidence="6" id="KW-1185">Reference proteome</keyword>
<organism evidence="5 6">
    <name type="scientific">Rhododendron williamsianum</name>
    <dbReference type="NCBI Taxonomy" id="262921"/>
    <lineage>
        <taxon>Eukaryota</taxon>
        <taxon>Viridiplantae</taxon>
        <taxon>Streptophyta</taxon>
        <taxon>Embryophyta</taxon>
        <taxon>Tracheophyta</taxon>
        <taxon>Spermatophyta</taxon>
        <taxon>Magnoliopsida</taxon>
        <taxon>eudicotyledons</taxon>
        <taxon>Gunneridae</taxon>
        <taxon>Pentapetalae</taxon>
        <taxon>asterids</taxon>
        <taxon>Ericales</taxon>
        <taxon>Ericaceae</taxon>
        <taxon>Ericoideae</taxon>
        <taxon>Rhodoreae</taxon>
        <taxon>Rhododendron</taxon>
    </lineage>
</organism>
<evidence type="ECO:0000256" key="1">
    <source>
        <dbReference type="ARBA" id="ARBA00022603"/>
    </source>
</evidence>
<gene>
    <name evidence="5" type="ORF">C3L33_10525</name>
</gene>
<keyword evidence="4" id="KW-0949">S-adenosyl-L-methionine</keyword>
<dbReference type="PANTHER" id="PTHR43464:SF19">
    <property type="entry name" value="UBIQUINONE BIOSYNTHESIS O-METHYLTRANSFERASE, MITOCHONDRIAL"/>
    <property type="match status" value="1"/>
</dbReference>
<dbReference type="NCBIfam" id="TIGR01983">
    <property type="entry name" value="UbiG"/>
    <property type="match status" value="1"/>
</dbReference>
<keyword evidence="1" id="KW-0489">Methyltransferase</keyword>
<evidence type="ECO:0008006" key="7">
    <source>
        <dbReference type="Google" id="ProtNLM"/>
    </source>
</evidence>
<dbReference type="Gene3D" id="3.40.50.150">
    <property type="entry name" value="Vaccinia Virus protein VP39"/>
    <property type="match status" value="1"/>
</dbReference>
<comment type="caution">
    <text evidence="5">The sequence shown here is derived from an EMBL/GenBank/DDBJ whole genome shotgun (WGS) entry which is preliminary data.</text>
</comment>
<evidence type="ECO:0000256" key="4">
    <source>
        <dbReference type="ARBA" id="ARBA00022691"/>
    </source>
</evidence>
<evidence type="ECO:0000313" key="6">
    <source>
        <dbReference type="Proteomes" id="UP000428333"/>
    </source>
</evidence>
<dbReference type="InterPro" id="IPR010233">
    <property type="entry name" value="UbiG_MeTrfase"/>
</dbReference>
<dbReference type="AlphaFoldDB" id="A0A6A4LMF2"/>
<evidence type="ECO:0000313" key="5">
    <source>
        <dbReference type="EMBL" id="KAE9457571.1"/>
    </source>
</evidence>
<proteinExistence type="predicted"/>
<evidence type="ECO:0000256" key="2">
    <source>
        <dbReference type="ARBA" id="ARBA00022679"/>
    </source>
</evidence>
<dbReference type="CDD" id="cd02440">
    <property type="entry name" value="AdoMet_MTases"/>
    <property type="match status" value="1"/>
</dbReference>
<dbReference type="OrthoDB" id="3265906at2759"/>
<dbReference type="GO" id="GO:0032259">
    <property type="term" value="P:methylation"/>
    <property type="evidence" value="ECO:0007669"/>
    <property type="project" value="UniProtKB-KW"/>
</dbReference>
<evidence type="ECO:0000256" key="3">
    <source>
        <dbReference type="ARBA" id="ARBA00022688"/>
    </source>
</evidence>
<feature type="non-terminal residue" evidence="5">
    <location>
        <position position="1"/>
    </location>
</feature>
<name>A0A6A4LMF2_9ERIC</name>
<dbReference type="EMBL" id="QEFC01001479">
    <property type="protein sequence ID" value="KAE9457571.1"/>
    <property type="molecule type" value="Genomic_DNA"/>
</dbReference>
<dbReference type="GO" id="GO:0005739">
    <property type="term" value="C:mitochondrion"/>
    <property type="evidence" value="ECO:0007669"/>
    <property type="project" value="TreeGrafter"/>
</dbReference>
<dbReference type="InterPro" id="IPR029063">
    <property type="entry name" value="SAM-dependent_MTases_sf"/>
</dbReference>
<dbReference type="PANTHER" id="PTHR43464">
    <property type="entry name" value="METHYLTRANSFERASE"/>
    <property type="match status" value="1"/>
</dbReference>
<dbReference type="Proteomes" id="UP000428333">
    <property type="component" value="Linkage Group LG06"/>
</dbReference>
<dbReference type="SUPFAM" id="SSF53335">
    <property type="entry name" value="S-adenosyl-L-methionine-dependent methyltransferases"/>
    <property type="match status" value="1"/>
</dbReference>
<dbReference type="GO" id="GO:0010420">
    <property type="term" value="F:polyprenyldihydroxybenzoate methyltransferase activity"/>
    <property type="evidence" value="ECO:0007669"/>
    <property type="project" value="InterPro"/>
</dbReference>
<reference evidence="5 6" key="1">
    <citation type="journal article" date="2019" name="Genome Biol. Evol.">
        <title>The Rhododendron genome and chromosomal organization provide insight into shared whole-genome duplications across the heath family (Ericaceae).</title>
        <authorList>
            <person name="Soza V.L."/>
            <person name="Lindsley D."/>
            <person name="Waalkes A."/>
            <person name="Ramage E."/>
            <person name="Patwardhan R.P."/>
            <person name="Burton J.N."/>
            <person name="Adey A."/>
            <person name="Kumar A."/>
            <person name="Qiu R."/>
            <person name="Shendure J."/>
            <person name="Hall B."/>
        </authorList>
    </citation>
    <scope>NUCLEOTIDE SEQUENCE [LARGE SCALE GENOMIC DNA]</scope>
    <source>
        <strain evidence="5">RSF 1966-606</strain>
    </source>
</reference>
<accession>A0A6A4LMF2</accession>